<dbReference type="InterPro" id="IPR000551">
    <property type="entry name" value="MerR-type_HTH_dom"/>
</dbReference>
<dbReference type="KEGG" id="lko:ABN16_09685"/>
<dbReference type="EMBL" id="CP012033">
    <property type="protein sequence ID" value="AKP65251.1"/>
    <property type="molecule type" value="Genomic_DNA"/>
</dbReference>
<dbReference type="Gene3D" id="1.10.1660.10">
    <property type="match status" value="1"/>
</dbReference>
<reference evidence="2 3" key="1">
    <citation type="submission" date="2015-07" db="EMBL/GenBank/DDBJ databases">
        <title>Lactobacillus korensis/26-25/ whole genome sequencing.</title>
        <authorList>
            <person name="Kim M.K."/>
            <person name="Im W.-T."/>
            <person name="Srinivasan S."/>
            <person name="Lee J.-J."/>
        </authorList>
    </citation>
    <scope>NUCLEOTIDE SEQUENCE [LARGE SCALE GENOMIC DNA]</scope>
    <source>
        <strain evidence="2 3">26-25</strain>
    </source>
</reference>
<gene>
    <name evidence="2" type="ORF">ABN16_09685</name>
</gene>
<dbReference type="GO" id="GO:0006355">
    <property type="term" value="P:regulation of DNA-templated transcription"/>
    <property type="evidence" value="ECO:0007669"/>
    <property type="project" value="InterPro"/>
</dbReference>
<evidence type="ECO:0000313" key="3">
    <source>
        <dbReference type="Proteomes" id="UP000036000"/>
    </source>
</evidence>
<feature type="domain" description="HTH merR-type" evidence="1">
    <location>
        <begin position="21"/>
        <end position="87"/>
    </location>
</feature>
<dbReference type="SMART" id="SM00422">
    <property type="entry name" value="HTH_MERR"/>
    <property type="match status" value="1"/>
</dbReference>
<dbReference type="PROSITE" id="PS50937">
    <property type="entry name" value="HTH_MERR_2"/>
    <property type="match status" value="1"/>
</dbReference>
<name>A0AAC8ZGT2_9LACO</name>
<proteinExistence type="predicted"/>
<dbReference type="Proteomes" id="UP000036000">
    <property type="component" value="Chromosome"/>
</dbReference>
<dbReference type="SUPFAM" id="SSF46955">
    <property type="entry name" value="Putative DNA-binding domain"/>
    <property type="match status" value="1"/>
</dbReference>
<accession>A0AAC8ZGT2</accession>
<dbReference type="CDD" id="cd01105">
    <property type="entry name" value="HTH_GlnR-like"/>
    <property type="match status" value="1"/>
</dbReference>
<dbReference type="InterPro" id="IPR009061">
    <property type="entry name" value="DNA-bd_dom_put_sf"/>
</dbReference>
<protein>
    <submittedName>
        <fullName evidence="2">Transcriptional regulator</fullName>
    </submittedName>
</protein>
<sequence length="146" mass="16763">MNEEQKALLKKIPIENLIFGIGDVAAATGVSQSQIRYWESKGYIRSEVVNGSKNRKFSYKTVIKVEQIKSFLDNGYTLVGAAKQAKRRDDYFDTLRSFFENRFEGMTVTDEQAEIDMGPFDPEPGKHLIAQRTDNKWQFKLIDAMN</sequence>
<dbReference type="GO" id="GO:0003677">
    <property type="term" value="F:DNA binding"/>
    <property type="evidence" value="ECO:0007669"/>
    <property type="project" value="InterPro"/>
</dbReference>
<evidence type="ECO:0000313" key="2">
    <source>
        <dbReference type="EMBL" id="AKP65251.1"/>
    </source>
</evidence>
<evidence type="ECO:0000259" key="1">
    <source>
        <dbReference type="PROSITE" id="PS50937"/>
    </source>
</evidence>
<dbReference type="RefSeq" id="WP_048735410.1">
    <property type="nucleotide sequence ID" value="NZ_CP012033.1"/>
</dbReference>
<dbReference type="AlphaFoldDB" id="A0AAC8ZGT2"/>
<keyword evidence="3" id="KW-1185">Reference proteome</keyword>
<organism evidence="2 3">
    <name type="scientific">Levilactobacillus koreensis</name>
    <dbReference type="NCBI Taxonomy" id="637971"/>
    <lineage>
        <taxon>Bacteria</taxon>
        <taxon>Bacillati</taxon>
        <taxon>Bacillota</taxon>
        <taxon>Bacilli</taxon>
        <taxon>Lactobacillales</taxon>
        <taxon>Lactobacillaceae</taxon>
        <taxon>Levilactobacillus</taxon>
    </lineage>
</organism>
<dbReference type="Pfam" id="PF13411">
    <property type="entry name" value="MerR_1"/>
    <property type="match status" value="1"/>
</dbReference>